<gene>
    <name evidence="4" type="ORF">E3P99_01879</name>
</gene>
<keyword evidence="2" id="KW-0812">Transmembrane</keyword>
<keyword evidence="5" id="KW-1185">Reference proteome</keyword>
<evidence type="ECO:0000256" key="3">
    <source>
        <dbReference type="SAM" id="SignalP"/>
    </source>
</evidence>
<feature type="transmembrane region" description="Helical" evidence="2">
    <location>
        <begin position="159"/>
        <end position="181"/>
    </location>
</feature>
<feature type="chain" id="PRO_5020568700" evidence="3">
    <location>
        <begin position="20"/>
        <end position="182"/>
    </location>
</feature>
<keyword evidence="3" id="KW-0732">Signal</keyword>
<name>A0A4T0FMQ8_9BASI</name>
<dbReference type="EMBL" id="SPNW01000024">
    <property type="protein sequence ID" value="TIA89782.1"/>
    <property type="molecule type" value="Genomic_DNA"/>
</dbReference>
<evidence type="ECO:0000313" key="5">
    <source>
        <dbReference type="Proteomes" id="UP000310189"/>
    </source>
</evidence>
<reference evidence="4 5" key="1">
    <citation type="submission" date="2019-03" db="EMBL/GenBank/DDBJ databases">
        <title>Sequencing 23 genomes of Wallemia ichthyophaga.</title>
        <authorList>
            <person name="Gostincar C."/>
        </authorList>
    </citation>
    <scope>NUCLEOTIDE SEQUENCE [LARGE SCALE GENOMIC DNA]</scope>
    <source>
        <strain evidence="4 5">EXF-5753</strain>
    </source>
</reference>
<feature type="signal peptide" evidence="3">
    <location>
        <begin position="1"/>
        <end position="19"/>
    </location>
</feature>
<feature type="region of interest" description="Disordered" evidence="1">
    <location>
        <begin position="120"/>
        <end position="157"/>
    </location>
</feature>
<dbReference type="AlphaFoldDB" id="A0A4T0FMQ8"/>
<proteinExistence type="predicted"/>
<protein>
    <submittedName>
        <fullName evidence="4">Uncharacterized protein</fullName>
    </submittedName>
</protein>
<keyword evidence="2" id="KW-1133">Transmembrane helix</keyword>
<evidence type="ECO:0000256" key="2">
    <source>
        <dbReference type="SAM" id="Phobius"/>
    </source>
</evidence>
<keyword evidence="2" id="KW-0472">Membrane</keyword>
<evidence type="ECO:0000313" key="4">
    <source>
        <dbReference type="EMBL" id="TIA89782.1"/>
    </source>
</evidence>
<dbReference type="Proteomes" id="UP000310189">
    <property type="component" value="Unassembled WGS sequence"/>
</dbReference>
<comment type="caution">
    <text evidence="4">The sequence shown here is derived from an EMBL/GenBank/DDBJ whole genome shotgun (WGS) entry which is preliminary data.</text>
</comment>
<accession>A0A4T0FMQ8</accession>
<organism evidence="4 5">
    <name type="scientific">Wallemia hederae</name>
    <dbReference type="NCBI Taxonomy" id="1540922"/>
    <lineage>
        <taxon>Eukaryota</taxon>
        <taxon>Fungi</taxon>
        <taxon>Dikarya</taxon>
        <taxon>Basidiomycota</taxon>
        <taxon>Wallemiomycotina</taxon>
        <taxon>Wallemiomycetes</taxon>
        <taxon>Wallemiales</taxon>
        <taxon>Wallemiaceae</taxon>
        <taxon>Wallemia</taxon>
    </lineage>
</organism>
<feature type="compositionally biased region" description="Low complexity" evidence="1">
    <location>
        <begin position="129"/>
        <end position="151"/>
    </location>
</feature>
<dbReference type="OrthoDB" id="2576580at2759"/>
<sequence>MQFTALTLLTLSLLYTALAKITITVPNSRNWWVDSDSQTFAWTTSSASDPDQFITIIKNDDQSVLPSKQAAVTGIVESDRGSYQINSNAGVNLSPGKGYYIIFADPTDQNKEFAKSEEFEIKPKGSSYPDPSATLPASASPSATNNANNSNSDDDDSHAAVASISAFAVAVTLAISSIFALF</sequence>
<evidence type="ECO:0000256" key="1">
    <source>
        <dbReference type="SAM" id="MobiDB-lite"/>
    </source>
</evidence>